<reference evidence="1 2" key="1">
    <citation type="submission" date="2022-11" db="EMBL/GenBank/DDBJ databases">
        <title>Mucor velutinosus strain NIH1002 WGS.</title>
        <authorList>
            <person name="Subramanian P."/>
            <person name="Mullikin J.C."/>
            <person name="Segre J.A."/>
            <person name="Zelazny A.M."/>
        </authorList>
    </citation>
    <scope>NUCLEOTIDE SEQUENCE [LARGE SCALE GENOMIC DNA]</scope>
    <source>
        <strain evidence="1 2">NIH1002</strain>
    </source>
</reference>
<proteinExistence type="predicted"/>
<name>A0AAN7HSJ7_9FUNG</name>
<sequence length="101" mass="11731">MCLIQQNVSAFQLRFLAFKAVLGGQNSTKQLLSSSAYFQSTITEEDEGLFQQFMQQNQDYHITFNPDDNIEDSRLYSRFYIQVNWFGLVSTVAGEDNRETR</sequence>
<keyword evidence="2" id="KW-1185">Reference proteome</keyword>
<protein>
    <submittedName>
        <fullName evidence="1">Uncharacterized protein</fullName>
    </submittedName>
</protein>
<comment type="caution">
    <text evidence="1">The sequence shown here is derived from an EMBL/GenBank/DDBJ whole genome shotgun (WGS) entry which is preliminary data.</text>
</comment>
<dbReference type="AlphaFoldDB" id="A0AAN7HSJ7"/>
<evidence type="ECO:0000313" key="2">
    <source>
        <dbReference type="Proteomes" id="UP001304243"/>
    </source>
</evidence>
<organism evidence="1 2">
    <name type="scientific">Mucor velutinosus</name>
    <dbReference type="NCBI Taxonomy" id="708070"/>
    <lineage>
        <taxon>Eukaryota</taxon>
        <taxon>Fungi</taxon>
        <taxon>Fungi incertae sedis</taxon>
        <taxon>Mucoromycota</taxon>
        <taxon>Mucoromycotina</taxon>
        <taxon>Mucoromycetes</taxon>
        <taxon>Mucorales</taxon>
        <taxon>Mucorineae</taxon>
        <taxon>Mucoraceae</taxon>
        <taxon>Mucor</taxon>
    </lineage>
</organism>
<dbReference type="GeneID" id="89945449"/>
<dbReference type="Proteomes" id="UP001304243">
    <property type="component" value="Unassembled WGS sequence"/>
</dbReference>
<dbReference type="RefSeq" id="XP_064680826.1">
    <property type="nucleotide sequence ID" value="XM_064821140.1"/>
</dbReference>
<accession>A0AAN7HSJ7</accession>
<dbReference type="EMBL" id="JASEJX010000015">
    <property type="protein sequence ID" value="KAK4514160.1"/>
    <property type="molecule type" value="Genomic_DNA"/>
</dbReference>
<evidence type="ECO:0000313" key="1">
    <source>
        <dbReference type="EMBL" id="KAK4514160.1"/>
    </source>
</evidence>
<gene>
    <name evidence="1" type="ORF">ATC70_001747</name>
</gene>